<dbReference type="EMBL" id="JAFITA010000011">
    <property type="protein sequence ID" value="MBN4077438.1"/>
    <property type="molecule type" value="Genomic_DNA"/>
</dbReference>
<gene>
    <name evidence="6" type="primary">mreB</name>
    <name evidence="7" type="ORF">JYT19_00845</name>
</gene>
<comment type="subcellular location">
    <subcellularLocation>
        <location evidence="6">Cytoplasm</location>
    </subcellularLocation>
    <text evidence="6">Membrane-associated.</text>
</comment>
<dbReference type="InterPro" id="IPR043129">
    <property type="entry name" value="ATPase_NBD"/>
</dbReference>
<keyword evidence="4 6" id="KW-0133">Cell shape</keyword>
<evidence type="ECO:0000256" key="1">
    <source>
        <dbReference type="ARBA" id="ARBA00022490"/>
    </source>
</evidence>
<dbReference type="PRINTS" id="PR01652">
    <property type="entry name" value="SHAPEPROTEIN"/>
</dbReference>
<accession>A0ABS3AVQ9</accession>
<comment type="subunit">
    <text evidence="6">Forms polymers.</text>
</comment>
<keyword evidence="3 6" id="KW-0067">ATP-binding</keyword>
<dbReference type="PANTHER" id="PTHR42749:SF1">
    <property type="entry name" value="CELL SHAPE-DETERMINING PROTEIN MREB"/>
    <property type="match status" value="1"/>
</dbReference>
<feature type="binding site" evidence="6">
    <location>
        <begin position="12"/>
        <end position="14"/>
    </location>
    <ligand>
        <name>ATP</name>
        <dbReference type="ChEBI" id="CHEBI:30616"/>
    </ligand>
</feature>
<dbReference type="CDD" id="cd10225">
    <property type="entry name" value="ASKHA_NBD_MreB-like"/>
    <property type="match status" value="1"/>
</dbReference>
<evidence type="ECO:0000313" key="7">
    <source>
        <dbReference type="EMBL" id="MBN4077438.1"/>
    </source>
</evidence>
<dbReference type="Proteomes" id="UP000765003">
    <property type="component" value="Unassembled WGS sequence"/>
</dbReference>
<dbReference type="SUPFAM" id="SSF53067">
    <property type="entry name" value="Actin-like ATPase domain"/>
    <property type="match status" value="2"/>
</dbReference>
<feature type="binding site" evidence="6">
    <location>
        <begin position="158"/>
        <end position="160"/>
    </location>
    <ligand>
        <name>ATP</name>
        <dbReference type="ChEBI" id="CHEBI:30616"/>
    </ligand>
</feature>
<sequence length="334" mass="35615">MIGADLAIDLGTANTLVHVRGKGVVLNEPSVVAIVKDGHQTKVLAVGKDAKEMLGKTPGHIVAIRPMRDGVIADFTVTEAMIKNFIIKAVNKSFLMRSRLIISVPAEITSIEQRAVREAALGAGVREVHLIEQPMAAAVGAGLPVRDARGSMIIDIGGGTTDVAVISLNGIVSSQTLRVAGDKLDQVIVNFIRKRHNILIGERTGELIKMKIGSACPLEKELEIEVKGRDLITGVPRSIIITSLEVREALQDSIRQFVSCTKSVLEKTPPELSADIIDRGIVLCGGGAQIKGLDKLLSEECGIPVYVADNPLHAVVDGVGKVLENIDTYRGILI</sequence>
<evidence type="ECO:0000313" key="8">
    <source>
        <dbReference type="Proteomes" id="UP000765003"/>
    </source>
</evidence>
<dbReference type="InterPro" id="IPR056546">
    <property type="entry name" value="MreB_MamK-like"/>
</dbReference>
<evidence type="ECO:0000256" key="2">
    <source>
        <dbReference type="ARBA" id="ARBA00022741"/>
    </source>
</evidence>
<proteinExistence type="inferred from homology"/>
<evidence type="ECO:0000256" key="4">
    <source>
        <dbReference type="ARBA" id="ARBA00022960"/>
    </source>
</evidence>
<dbReference type="PANTHER" id="PTHR42749">
    <property type="entry name" value="CELL SHAPE-DETERMINING PROTEIN MREB"/>
    <property type="match status" value="1"/>
</dbReference>
<reference evidence="7" key="1">
    <citation type="submission" date="2021-02" db="EMBL/GenBank/DDBJ databases">
        <title>Activity-based single-cell genomes from oceanic crustal fluid captures similar information to metagenomic and metatranscriptomic surveys with orders of magnitude less sampling.</title>
        <authorList>
            <person name="D'Angelo T.S."/>
            <person name="Orcutt B.N."/>
        </authorList>
    </citation>
    <scope>NUCLEOTIDE SEQUENCE [LARGE SCALE GENOMIC DNA]</scope>
    <source>
        <strain evidence="7">AH-315-E05</strain>
    </source>
</reference>
<keyword evidence="8" id="KW-1185">Reference proteome</keyword>
<comment type="caution">
    <text evidence="6">Lacks conserved residue(s) required for the propagation of feature annotation.</text>
</comment>
<dbReference type="InterPro" id="IPR004753">
    <property type="entry name" value="MreB"/>
</dbReference>
<name>A0ABS3AVQ9_9FIRM</name>
<evidence type="ECO:0000256" key="6">
    <source>
        <dbReference type="HAMAP-Rule" id="MF_02207"/>
    </source>
</evidence>
<evidence type="ECO:0000256" key="5">
    <source>
        <dbReference type="ARBA" id="ARBA00023458"/>
    </source>
</evidence>
<protein>
    <recommendedName>
        <fullName evidence="6">Cell shape-determining protein MreB</fullName>
    </recommendedName>
</protein>
<dbReference type="HAMAP" id="MF_02207">
    <property type="entry name" value="MreB"/>
    <property type="match status" value="1"/>
</dbReference>
<dbReference type="NCBIfam" id="NF010539">
    <property type="entry name" value="PRK13927.1"/>
    <property type="match status" value="1"/>
</dbReference>
<dbReference type="NCBIfam" id="TIGR00904">
    <property type="entry name" value="mreB"/>
    <property type="match status" value="1"/>
</dbReference>
<dbReference type="Gene3D" id="3.30.420.40">
    <property type="match status" value="2"/>
</dbReference>
<organism evidence="7 8">
    <name type="scientific">Sulfobacillus acidophilus</name>
    <dbReference type="NCBI Taxonomy" id="53633"/>
    <lineage>
        <taxon>Bacteria</taxon>
        <taxon>Bacillati</taxon>
        <taxon>Bacillota</taxon>
        <taxon>Clostridia</taxon>
        <taxon>Eubacteriales</taxon>
        <taxon>Clostridiales Family XVII. Incertae Sedis</taxon>
        <taxon>Sulfobacillus</taxon>
    </lineage>
</organism>
<keyword evidence="2 6" id="KW-0547">Nucleotide-binding</keyword>
<feature type="binding site" evidence="6">
    <location>
        <begin position="206"/>
        <end position="209"/>
    </location>
    <ligand>
        <name>ATP</name>
        <dbReference type="ChEBI" id="CHEBI:30616"/>
    </ligand>
</feature>
<comment type="caution">
    <text evidence="7">The sequence shown here is derived from an EMBL/GenBank/DDBJ whole genome shotgun (WGS) entry which is preliminary data.</text>
</comment>
<comment type="function">
    <text evidence="6">Forms membrane-associated dynamic filaments that are essential for cell shape determination. Acts by regulating cell wall synthesis and cell elongation, and thus cell shape. A feedback loop between cell geometry and MreB localization may maintain elongated cell shape by targeting cell wall growth to regions of negative cell wall curvature.</text>
</comment>
<keyword evidence="1 6" id="KW-0963">Cytoplasm</keyword>
<comment type="similarity">
    <text evidence="5 6">Belongs to the FtsA/MreB family.</text>
</comment>
<dbReference type="Pfam" id="PF06723">
    <property type="entry name" value="MreB_Mbl"/>
    <property type="match status" value="1"/>
</dbReference>
<evidence type="ECO:0000256" key="3">
    <source>
        <dbReference type="ARBA" id="ARBA00022840"/>
    </source>
</evidence>